<dbReference type="Pfam" id="PF13560">
    <property type="entry name" value="HTH_31"/>
    <property type="match status" value="1"/>
</dbReference>
<keyword evidence="3" id="KW-0614">Plasmid</keyword>
<protein>
    <recommendedName>
        <fullName evidence="2">HTH cro/C1-type domain-containing protein</fullName>
    </recommendedName>
</protein>
<dbReference type="InterPro" id="IPR001387">
    <property type="entry name" value="Cro/C1-type_HTH"/>
</dbReference>
<evidence type="ECO:0000313" key="3">
    <source>
        <dbReference type="EMBL" id="BCK59428.1"/>
    </source>
</evidence>
<organism evidence="3 4">
    <name type="scientific">Nocardia wallacei</name>
    <dbReference type="NCBI Taxonomy" id="480035"/>
    <lineage>
        <taxon>Bacteria</taxon>
        <taxon>Bacillati</taxon>
        <taxon>Actinomycetota</taxon>
        <taxon>Actinomycetes</taxon>
        <taxon>Mycobacteriales</taxon>
        <taxon>Nocardiaceae</taxon>
        <taxon>Nocardia</taxon>
    </lineage>
</organism>
<geneLocation type="plasmid" evidence="3 4">
    <name>pFMUON74</name>
</geneLocation>
<evidence type="ECO:0000313" key="4">
    <source>
        <dbReference type="Proteomes" id="UP000516173"/>
    </source>
</evidence>
<accession>A0A7G1KW16</accession>
<proteinExistence type="predicted"/>
<name>A0A7G1KW16_9NOCA</name>
<dbReference type="SUPFAM" id="SSF47413">
    <property type="entry name" value="lambda repressor-like DNA-binding domains"/>
    <property type="match status" value="1"/>
</dbReference>
<gene>
    <name evidence="3" type="ORF">NWFMUON74_72000</name>
</gene>
<dbReference type="Proteomes" id="UP000516173">
    <property type="component" value="Plasmid pFMUON74"/>
</dbReference>
<dbReference type="PROSITE" id="PS50943">
    <property type="entry name" value="HTH_CROC1"/>
    <property type="match status" value="1"/>
</dbReference>
<dbReference type="Gene3D" id="1.10.260.40">
    <property type="entry name" value="lambda repressor-like DNA-binding domains"/>
    <property type="match status" value="1"/>
</dbReference>
<evidence type="ECO:0000259" key="2">
    <source>
        <dbReference type="PROSITE" id="PS50943"/>
    </source>
</evidence>
<evidence type="ECO:0000256" key="1">
    <source>
        <dbReference type="SAM" id="MobiDB-lite"/>
    </source>
</evidence>
<dbReference type="KEGG" id="nwl:NWFMUON74_72000"/>
<dbReference type="EMBL" id="AP023397">
    <property type="protein sequence ID" value="BCK59428.1"/>
    <property type="molecule type" value="Genomic_DNA"/>
</dbReference>
<dbReference type="InterPro" id="IPR010982">
    <property type="entry name" value="Lambda_DNA-bd_dom_sf"/>
</dbReference>
<dbReference type="AlphaFoldDB" id="A0A7G1KW16"/>
<reference evidence="3 4" key="1">
    <citation type="submission" date="2020-08" db="EMBL/GenBank/DDBJ databases">
        <title>Genome Sequencing of Nocardia wallacei strain FMUON74 and assembly.</title>
        <authorList>
            <person name="Toyokawa M."/>
            <person name="Uesaka K."/>
        </authorList>
    </citation>
    <scope>NUCLEOTIDE SEQUENCE [LARGE SCALE GENOMIC DNA]</scope>
    <source>
        <strain evidence="3 4">FMUON74</strain>
        <plasmid evidence="3 4">pFMUON74</plasmid>
    </source>
</reference>
<dbReference type="SMART" id="SM00530">
    <property type="entry name" value="HTH_XRE"/>
    <property type="match status" value="1"/>
</dbReference>
<feature type="compositionally biased region" description="Basic and acidic residues" evidence="1">
    <location>
        <begin position="34"/>
        <end position="49"/>
    </location>
</feature>
<dbReference type="CDD" id="cd00093">
    <property type="entry name" value="HTH_XRE"/>
    <property type="match status" value="1"/>
</dbReference>
<keyword evidence="4" id="KW-1185">Reference proteome</keyword>
<sequence>MQALTNVRDPMLDRYHKGKVTRRKVELTRSTSNAEHRSGPAEETMRASHETLPPGQGFGSISGYVLKLLREAADLTQSRLAELLRVDTTTVSGWESGRRSLASVRAGDLARLRALLTRHGAPPDAVALLAAAMDADLIVGDILTATDSHDLAAHPLASGVHQRTLASLITWPINGIAPPPLAGLAARRGRGPRPNAPQISAELRRDFFDRLRATADRAHRPADILLRRQATYLLGFDQHPDSETWITGQAMRRLHTSPHDAAPARLAVRSAAITLASHGDPDPLRHYVSQLADDHSQQLTNLLYWAYWVGEIGNVTYPDDTTMVAIDPHSWTGRTLLLHLTRQIEPGTDHIDLYIRTLADLISSHPHLLDEPVLRTRTMAAVDLIDGDPALTIPARRTLDNVGYAVRLRR</sequence>
<feature type="domain" description="HTH cro/C1-type" evidence="2">
    <location>
        <begin position="66"/>
        <end position="126"/>
    </location>
</feature>
<dbReference type="GO" id="GO:0003677">
    <property type="term" value="F:DNA binding"/>
    <property type="evidence" value="ECO:0007669"/>
    <property type="project" value="InterPro"/>
</dbReference>
<feature type="region of interest" description="Disordered" evidence="1">
    <location>
        <begin position="19"/>
        <end position="53"/>
    </location>
</feature>